<dbReference type="KEGG" id="bgd:bgla_2g29790"/>
<dbReference type="HOGENOM" id="CLU_1114173_0_0_4"/>
<evidence type="ECO:0000313" key="3">
    <source>
        <dbReference type="Proteomes" id="UP000008316"/>
    </source>
</evidence>
<dbReference type="Proteomes" id="UP000008316">
    <property type="component" value="Chromosome 2"/>
</dbReference>
<dbReference type="InterPro" id="IPR009327">
    <property type="entry name" value="Cupin_DUF985"/>
</dbReference>
<reference evidence="2 3" key="1">
    <citation type="journal article" date="2011" name="J. Bacteriol.">
        <title>Complete genome sequence of Burkholderia gladioli BSR3.</title>
        <authorList>
            <person name="Seo Y.S."/>
            <person name="Lim J."/>
            <person name="Choi B.S."/>
            <person name="Kim H."/>
            <person name="Goo E."/>
            <person name="Lee B."/>
            <person name="Lim J.S."/>
            <person name="Choi I.Y."/>
            <person name="Moon J.S."/>
            <person name="Kim J."/>
            <person name="Hwang I."/>
        </authorList>
    </citation>
    <scope>NUCLEOTIDE SEQUENCE [LARGE SCALE GENOMIC DNA]</scope>
    <source>
        <strain evidence="2 3">BSR3</strain>
    </source>
</reference>
<evidence type="ECO:0000313" key="2">
    <source>
        <dbReference type="EMBL" id="AEA65395.1"/>
    </source>
</evidence>
<sequence>MAGRLRLSPSSCLYPQRCAVSLRGSWQNRGETPLAASHFDSFATRGLGMRIAALRPRGRSCTDRPRCATLAGTSFLPGADPMTQAPSRAAAELIERFALQPHPEGGYFRETYRAPLEVARSSDGAARSASTAIYYLLCDGAYSTWHRIRSDEVWHFYAGEPLEVHVLDEQQGHLVHRLGNPLIHPGTVSQAVVPAGRWFGAVCAEPGGLAFVGCTVAPGFEFSEFELGDAQALAREFPQHVAAIARLAR</sequence>
<dbReference type="AlphaFoldDB" id="F2LRE9"/>
<dbReference type="PANTHER" id="PTHR33387:SF3">
    <property type="entry name" value="DUF985 DOMAIN-CONTAINING PROTEIN"/>
    <property type="match status" value="1"/>
</dbReference>
<dbReference type="Pfam" id="PF06172">
    <property type="entry name" value="Cupin_5"/>
    <property type="match status" value="1"/>
</dbReference>
<dbReference type="PANTHER" id="PTHR33387">
    <property type="entry name" value="RMLC-LIKE JELLY ROLL FOLD PROTEIN"/>
    <property type="match status" value="1"/>
</dbReference>
<dbReference type="EMBL" id="CP002600">
    <property type="protein sequence ID" value="AEA65395.1"/>
    <property type="molecule type" value="Genomic_DNA"/>
</dbReference>
<dbReference type="eggNOG" id="COG3542">
    <property type="taxonomic scope" value="Bacteria"/>
</dbReference>
<proteinExistence type="predicted"/>
<dbReference type="InterPro" id="IPR011051">
    <property type="entry name" value="RmlC_Cupin_sf"/>
</dbReference>
<evidence type="ECO:0000259" key="1">
    <source>
        <dbReference type="Pfam" id="PF06172"/>
    </source>
</evidence>
<dbReference type="CDD" id="cd06121">
    <property type="entry name" value="cupin_YML079wp"/>
    <property type="match status" value="1"/>
</dbReference>
<feature type="domain" description="DUF985" evidence="1">
    <location>
        <begin position="92"/>
        <end position="227"/>
    </location>
</feature>
<organism evidence="2 3">
    <name type="scientific">Burkholderia gladioli (strain BSR3)</name>
    <dbReference type="NCBI Taxonomy" id="999541"/>
    <lineage>
        <taxon>Bacteria</taxon>
        <taxon>Pseudomonadati</taxon>
        <taxon>Pseudomonadota</taxon>
        <taxon>Betaproteobacteria</taxon>
        <taxon>Burkholderiales</taxon>
        <taxon>Burkholderiaceae</taxon>
        <taxon>Burkholderia</taxon>
    </lineage>
</organism>
<name>F2LRE9_BURGS</name>
<dbReference type="SUPFAM" id="SSF51182">
    <property type="entry name" value="RmlC-like cupins"/>
    <property type="match status" value="1"/>
</dbReference>
<dbReference type="InterPro" id="IPR039935">
    <property type="entry name" value="YML079W-like"/>
</dbReference>
<protein>
    <recommendedName>
        <fullName evidence="1">DUF985 domain-containing protein</fullName>
    </recommendedName>
</protein>
<dbReference type="InterPro" id="IPR014710">
    <property type="entry name" value="RmlC-like_jellyroll"/>
</dbReference>
<gene>
    <name evidence="2" type="ordered locus">bgla_2g29790</name>
</gene>
<accession>F2LRE9</accession>
<dbReference type="Gene3D" id="2.60.120.10">
    <property type="entry name" value="Jelly Rolls"/>
    <property type="match status" value="1"/>
</dbReference>
<keyword evidence="3" id="KW-1185">Reference proteome</keyword>